<name>A0ABQ6E0V8_9GAMM</name>
<organism evidence="3 4">
    <name type="scientific">Psychromonas marina</name>
    <dbReference type="NCBI Taxonomy" id="88364"/>
    <lineage>
        <taxon>Bacteria</taxon>
        <taxon>Pseudomonadati</taxon>
        <taxon>Pseudomonadota</taxon>
        <taxon>Gammaproteobacteria</taxon>
        <taxon>Alteromonadales</taxon>
        <taxon>Psychromonadaceae</taxon>
        <taxon>Psychromonas</taxon>
    </lineage>
</organism>
<feature type="transmembrane region" description="Helical" evidence="1">
    <location>
        <begin position="324"/>
        <end position="345"/>
    </location>
</feature>
<feature type="transmembrane region" description="Helical" evidence="1">
    <location>
        <begin position="21"/>
        <end position="38"/>
    </location>
</feature>
<keyword evidence="1" id="KW-0472">Membrane</keyword>
<protein>
    <submittedName>
        <fullName evidence="3">Membrane protein</fullName>
    </submittedName>
</protein>
<reference evidence="4" key="1">
    <citation type="journal article" date="2019" name="Int. J. Syst. Evol. Microbiol.">
        <title>The Global Catalogue of Microorganisms (GCM) 10K type strain sequencing project: providing services to taxonomists for standard genome sequencing and annotation.</title>
        <authorList>
            <consortium name="The Broad Institute Genomics Platform"/>
            <consortium name="The Broad Institute Genome Sequencing Center for Infectious Disease"/>
            <person name="Wu L."/>
            <person name="Ma J."/>
        </authorList>
    </citation>
    <scope>NUCLEOTIDE SEQUENCE [LARGE SCALE GENOMIC DNA]</scope>
    <source>
        <strain evidence="4">NBRC 103166</strain>
    </source>
</reference>
<feature type="transmembrane region" description="Helical" evidence="1">
    <location>
        <begin position="103"/>
        <end position="124"/>
    </location>
</feature>
<dbReference type="PANTHER" id="PTHR40407:SF1">
    <property type="entry name" value="HEPARAN-ALPHA-GLUCOSAMINIDE N-ACETYLTRANSFERASE CATALYTIC DOMAIN-CONTAINING PROTEIN"/>
    <property type="match status" value="1"/>
</dbReference>
<dbReference type="RefSeq" id="WP_284204145.1">
    <property type="nucleotide sequence ID" value="NZ_BSPQ01000009.1"/>
</dbReference>
<feature type="transmembrane region" description="Helical" evidence="1">
    <location>
        <begin position="286"/>
        <end position="304"/>
    </location>
</feature>
<feature type="transmembrane region" description="Helical" evidence="1">
    <location>
        <begin position="130"/>
        <end position="148"/>
    </location>
</feature>
<keyword evidence="1" id="KW-0812">Transmembrane</keyword>
<feature type="transmembrane region" description="Helical" evidence="1">
    <location>
        <begin position="238"/>
        <end position="258"/>
    </location>
</feature>
<gene>
    <name evidence="3" type="ORF">GCM10007916_20910</name>
</gene>
<dbReference type="Proteomes" id="UP001157353">
    <property type="component" value="Unassembled WGS sequence"/>
</dbReference>
<evidence type="ECO:0000256" key="1">
    <source>
        <dbReference type="SAM" id="Phobius"/>
    </source>
</evidence>
<feature type="transmembrane region" description="Helical" evidence="1">
    <location>
        <begin position="208"/>
        <end position="226"/>
    </location>
</feature>
<evidence type="ECO:0000313" key="3">
    <source>
        <dbReference type="EMBL" id="GLS91023.1"/>
    </source>
</evidence>
<evidence type="ECO:0000313" key="4">
    <source>
        <dbReference type="Proteomes" id="UP001157353"/>
    </source>
</evidence>
<sequence length="393" mass="44563">MITKKTQTSSQQNGDATIKSRLASIDVMRGLIILIMLIDHVRERFYYHLPVTDPMTIADTEASLFFTRTLAHLCAPLFVFLTGLSAWLYANNGANAPRDPSSFLLKRGLFLILIEMTLVNFSWFGSYQTLYLQVIWAIGLSMISLALLCRLPRAFTFALGLVIVFGHNLLTPINFSPNEFGYTFWTIFHDANFLVSEGPLRVKLSYPVLPWIGVILLGYSVAPLFARNISSEYRQSSLLKIGGLSLLLLAVLRGFNIYGETTDWQVEENGLETIMSMINFSKYPPSLHYILLTLGVGLILLALFERFKNRFTDILQVFGSAPMFFYILHLYVLLIAYKLVLATVGPNHGDLFAIPGVAYIWLITAIIATALYYPCKYFSVYKQQSNNKWLKYF</sequence>
<evidence type="ECO:0000259" key="2">
    <source>
        <dbReference type="Pfam" id="PF07786"/>
    </source>
</evidence>
<proteinExistence type="predicted"/>
<feature type="transmembrane region" description="Helical" evidence="1">
    <location>
        <begin position="351"/>
        <end position="373"/>
    </location>
</feature>
<keyword evidence="4" id="KW-1185">Reference proteome</keyword>
<dbReference type="InterPro" id="IPR012429">
    <property type="entry name" value="HGSNAT_cat"/>
</dbReference>
<dbReference type="Pfam" id="PF07786">
    <property type="entry name" value="HGSNAT_cat"/>
    <property type="match status" value="1"/>
</dbReference>
<dbReference type="PANTHER" id="PTHR40407">
    <property type="entry name" value="MEMBRANE PROTEIN-LIKE PROTEIN"/>
    <property type="match status" value="1"/>
</dbReference>
<feature type="domain" description="Heparan-alpha-glucosaminide N-acetyltransferase catalytic" evidence="2">
    <location>
        <begin position="21"/>
        <end position="234"/>
    </location>
</feature>
<feature type="transmembrane region" description="Helical" evidence="1">
    <location>
        <begin position="155"/>
        <end position="175"/>
    </location>
</feature>
<feature type="transmembrane region" description="Helical" evidence="1">
    <location>
        <begin position="70"/>
        <end position="91"/>
    </location>
</feature>
<comment type="caution">
    <text evidence="3">The sequence shown here is derived from an EMBL/GenBank/DDBJ whole genome shotgun (WGS) entry which is preliminary data.</text>
</comment>
<dbReference type="EMBL" id="BSPQ01000009">
    <property type="protein sequence ID" value="GLS91023.1"/>
    <property type="molecule type" value="Genomic_DNA"/>
</dbReference>
<accession>A0ABQ6E0V8</accession>
<keyword evidence="1" id="KW-1133">Transmembrane helix</keyword>